<protein>
    <submittedName>
        <fullName evidence="1">Uncharacterized protein</fullName>
    </submittedName>
</protein>
<sequence length="187" mass="21116">MRLTEHDMQACSGSLHPQGHTQDHVGPFNLRIGSTAQSPIVERWKAKHVLLSIEQPNESLNFTLVHLLFLRKGTPKPSFTYGYKFHNAKVYRRKSGEIEVRIKKRYSDSFPHPFPLGKYLGTCWCDLTAQGLPAGCRFAFYSFQASSHRKQPEVQKPKTIITPGDIEYGLTLAHAKKTFRGTDGMAG</sequence>
<evidence type="ECO:0000313" key="1">
    <source>
        <dbReference type="EMBL" id="KKN58744.1"/>
    </source>
</evidence>
<name>A0A0F9RVA8_9ZZZZ</name>
<organism evidence="1">
    <name type="scientific">marine sediment metagenome</name>
    <dbReference type="NCBI Taxonomy" id="412755"/>
    <lineage>
        <taxon>unclassified sequences</taxon>
        <taxon>metagenomes</taxon>
        <taxon>ecological metagenomes</taxon>
    </lineage>
</organism>
<proteinExistence type="predicted"/>
<comment type="caution">
    <text evidence="1">The sequence shown here is derived from an EMBL/GenBank/DDBJ whole genome shotgun (WGS) entry which is preliminary data.</text>
</comment>
<dbReference type="AlphaFoldDB" id="A0A0F9RVA8"/>
<accession>A0A0F9RVA8</accession>
<dbReference type="EMBL" id="LAZR01000749">
    <property type="protein sequence ID" value="KKN58744.1"/>
    <property type="molecule type" value="Genomic_DNA"/>
</dbReference>
<reference evidence="1" key="1">
    <citation type="journal article" date="2015" name="Nature">
        <title>Complex archaea that bridge the gap between prokaryotes and eukaryotes.</title>
        <authorList>
            <person name="Spang A."/>
            <person name="Saw J.H."/>
            <person name="Jorgensen S.L."/>
            <person name="Zaremba-Niedzwiedzka K."/>
            <person name="Martijn J."/>
            <person name="Lind A.E."/>
            <person name="van Eijk R."/>
            <person name="Schleper C."/>
            <person name="Guy L."/>
            <person name="Ettema T.J."/>
        </authorList>
    </citation>
    <scope>NUCLEOTIDE SEQUENCE</scope>
</reference>
<gene>
    <name evidence="1" type="ORF">LCGC14_0549230</name>
</gene>